<reference evidence="3" key="1">
    <citation type="journal article" date="2010" name="Science">
        <title>Signatures of adaptation to obligate biotrophy in the Hyaloperonospora arabidopsidis genome.</title>
        <authorList>
            <person name="Baxter L."/>
            <person name="Tripathy S."/>
            <person name="Ishaque N."/>
            <person name="Boot N."/>
            <person name="Cabral A."/>
            <person name="Kemen E."/>
            <person name="Thines M."/>
            <person name="Ah-Fong A."/>
            <person name="Anderson R."/>
            <person name="Badejoko W."/>
            <person name="Bittner-Eddy P."/>
            <person name="Boore J.L."/>
            <person name="Chibucos M.C."/>
            <person name="Coates M."/>
            <person name="Dehal P."/>
            <person name="Delehaunty K."/>
            <person name="Dong S."/>
            <person name="Downton P."/>
            <person name="Dumas B."/>
            <person name="Fabro G."/>
            <person name="Fronick C."/>
            <person name="Fuerstenberg S.I."/>
            <person name="Fulton L."/>
            <person name="Gaulin E."/>
            <person name="Govers F."/>
            <person name="Hughes L."/>
            <person name="Humphray S."/>
            <person name="Jiang R.H."/>
            <person name="Judelson H."/>
            <person name="Kamoun S."/>
            <person name="Kyung K."/>
            <person name="Meijer H."/>
            <person name="Minx P."/>
            <person name="Morris P."/>
            <person name="Nelson J."/>
            <person name="Phuntumart V."/>
            <person name="Qutob D."/>
            <person name="Rehmany A."/>
            <person name="Rougon-Cardoso A."/>
            <person name="Ryden P."/>
            <person name="Torto-Alalibo T."/>
            <person name="Studholme D."/>
            <person name="Wang Y."/>
            <person name="Win J."/>
            <person name="Wood J."/>
            <person name="Clifton S.W."/>
            <person name="Rogers J."/>
            <person name="Van den Ackerveken G."/>
            <person name="Jones J.D."/>
            <person name="McDowell J.M."/>
            <person name="Beynon J."/>
            <person name="Tyler B.M."/>
        </authorList>
    </citation>
    <scope>NUCLEOTIDE SEQUENCE [LARGE SCALE GENOMIC DNA]</scope>
    <source>
        <strain evidence="3">Emoy2</strain>
    </source>
</reference>
<keyword evidence="3" id="KW-1185">Reference proteome</keyword>
<dbReference type="EMBL" id="JH598461">
    <property type="status" value="NOT_ANNOTATED_CDS"/>
    <property type="molecule type" value="Genomic_DNA"/>
</dbReference>
<accession>M4B605</accession>
<dbReference type="InParanoid" id="M4B605"/>
<name>M4B605_HYAAE</name>
<dbReference type="HOGENOM" id="CLU_601959_0_0_1"/>
<dbReference type="VEuPathDB" id="FungiDB:HpaG801705"/>
<dbReference type="Proteomes" id="UP000011713">
    <property type="component" value="Unassembled WGS sequence"/>
</dbReference>
<protein>
    <submittedName>
        <fullName evidence="2">Uncharacterized protein</fullName>
    </submittedName>
</protein>
<sequence length="455" mass="48744">MRTAALPSQRETSPSPITEGVSASAPSPLVVQDHTSTKSSGGGPPSQESVRLPISSEARGYAALLRDGAGLKSKSKSASAVSFDIAKPSGSDLLEMIKLYDDGAARDHILCKLREHSPGIATVFPYSVELEVGSASSKVGGTPRLVASFLSDHEIEKFGELLRSGQINVLERTLNGAISIGAKSLDVKRSLGGEVVTILRHQFTLSLPVFWTPATTSTCSTFRAQLLQKPSLISRVHAEPPPLLCSSVGYSRLCTLVGSVYPVQHRDTPSIRPQAPYYRRSRFALDLTPHVPTVAGGRSIGDAIRSKPLPRAAHASCDGSAGASVGVTCTTPGNLQTRGAPSGSNSASGGFLTTKDVPSCPVSVAPKSKPMANEFRFPRPLKRHHGRAKETPEQPRPISTKLWLILTLNLMYTSLLLTKITLPLSYGLCLHAYCRRSLPRRTQPVAPRWYMLTVL</sequence>
<proteinExistence type="predicted"/>
<feature type="region of interest" description="Disordered" evidence="1">
    <location>
        <begin position="1"/>
        <end position="53"/>
    </location>
</feature>
<evidence type="ECO:0000313" key="2">
    <source>
        <dbReference type="EnsemblProtists" id="HpaP801705"/>
    </source>
</evidence>
<evidence type="ECO:0000313" key="3">
    <source>
        <dbReference type="Proteomes" id="UP000011713"/>
    </source>
</evidence>
<dbReference type="EnsemblProtists" id="HpaT801705">
    <property type="protein sequence ID" value="HpaP801705"/>
    <property type="gene ID" value="HpaG801705"/>
</dbReference>
<evidence type="ECO:0000256" key="1">
    <source>
        <dbReference type="SAM" id="MobiDB-lite"/>
    </source>
</evidence>
<dbReference type="AlphaFoldDB" id="M4B605"/>
<organism evidence="2 3">
    <name type="scientific">Hyaloperonospora arabidopsidis (strain Emoy2)</name>
    <name type="common">Downy mildew agent</name>
    <name type="synonym">Peronospora arabidopsidis</name>
    <dbReference type="NCBI Taxonomy" id="559515"/>
    <lineage>
        <taxon>Eukaryota</taxon>
        <taxon>Sar</taxon>
        <taxon>Stramenopiles</taxon>
        <taxon>Oomycota</taxon>
        <taxon>Peronosporomycetes</taxon>
        <taxon>Peronosporales</taxon>
        <taxon>Peronosporaceae</taxon>
        <taxon>Hyaloperonospora</taxon>
    </lineage>
</organism>
<reference evidence="2" key="2">
    <citation type="submission" date="2015-06" db="UniProtKB">
        <authorList>
            <consortium name="EnsemblProtists"/>
        </authorList>
    </citation>
    <scope>IDENTIFICATION</scope>
    <source>
        <strain evidence="2">Emoy2</strain>
    </source>
</reference>